<dbReference type="OrthoDB" id="200227at2"/>
<organism evidence="1">
    <name type="scientific">Chlorobium phaeobacteroides (strain BS1)</name>
    <dbReference type="NCBI Taxonomy" id="331678"/>
    <lineage>
        <taxon>Bacteria</taxon>
        <taxon>Pseudomonadati</taxon>
        <taxon>Chlorobiota</taxon>
        <taxon>Chlorobiia</taxon>
        <taxon>Chlorobiales</taxon>
        <taxon>Chlorobiaceae</taxon>
        <taxon>Chlorobium/Pelodictyon group</taxon>
        <taxon>Chlorobium</taxon>
    </lineage>
</organism>
<protein>
    <submittedName>
        <fullName evidence="1">Addiction module component, TIGR02574 family</fullName>
    </submittedName>
</protein>
<dbReference type="AlphaFoldDB" id="B3EJ46"/>
<name>B3EJ46_CHLPB</name>
<proteinExistence type="predicted"/>
<dbReference type="NCBIfam" id="TIGR02574">
    <property type="entry name" value="stabl_TIGR02574"/>
    <property type="match status" value="1"/>
</dbReference>
<evidence type="ECO:0000313" key="1">
    <source>
        <dbReference type="EMBL" id="ACE04246.1"/>
    </source>
</evidence>
<dbReference type="KEGG" id="cpb:Cphamn1_1316"/>
<dbReference type="STRING" id="331678.Cphamn1_1316"/>
<dbReference type="HOGENOM" id="CLU_185169_0_0_10"/>
<reference evidence="1" key="1">
    <citation type="submission" date="2008-06" db="EMBL/GenBank/DDBJ databases">
        <title>Complete sequence of Chlorobium phaeobacteroides BS1.</title>
        <authorList>
            <consortium name="US DOE Joint Genome Institute"/>
            <person name="Lucas S."/>
            <person name="Copeland A."/>
            <person name="Lapidus A."/>
            <person name="Glavina del Rio T."/>
            <person name="Dalin E."/>
            <person name="Tice H."/>
            <person name="Bruce D."/>
            <person name="Goodwin L."/>
            <person name="Pitluck S."/>
            <person name="Schmutz J."/>
            <person name="Larimer F."/>
            <person name="Land M."/>
            <person name="Hauser L."/>
            <person name="Kyrpides N."/>
            <person name="Ovchinnikova G."/>
            <person name="Li T."/>
            <person name="Liu Z."/>
            <person name="Zhao F."/>
            <person name="Overmann J."/>
            <person name="Bryant D.A."/>
            <person name="Richardson P."/>
        </authorList>
    </citation>
    <scope>NUCLEOTIDE SEQUENCE [LARGE SCALE GENOMIC DNA]</scope>
    <source>
        <strain evidence="1">BS1</strain>
    </source>
</reference>
<dbReference type="Pfam" id="PF09720">
    <property type="entry name" value="Unstab_antitox"/>
    <property type="match status" value="1"/>
</dbReference>
<gene>
    <name evidence="1" type="ordered locus">Cphamn1_1316</name>
</gene>
<sequence>MMIDEIKKMSPQERLIIMEQIWDSLAEENQIPESPEWHKGLLESRQQRINSGQAKFLTLDELKRLKSV</sequence>
<dbReference type="EMBL" id="CP001101">
    <property type="protein sequence ID" value="ACE04246.1"/>
    <property type="molecule type" value="Genomic_DNA"/>
</dbReference>
<accession>B3EJ46</accession>
<dbReference type="InterPro" id="IPR013406">
    <property type="entry name" value="CHP02574_addiction_mod"/>
</dbReference>